<keyword evidence="2" id="KW-0479">Metal-binding</keyword>
<feature type="compositionally biased region" description="Basic and acidic residues" evidence="9">
    <location>
        <begin position="161"/>
        <end position="176"/>
    </location>
</feature>
<evidence type="ECO:0000256" key="8">
    <source>
        <dbReference type="PROSITE-ProRule" id="PRU00042"/>
    </source>
</evidence>
<evidence type="ECO:0000256" key="9">
    <source>
        <dbReference type="SAM" id="MobiDB-lite"/>
    </source>
</evidence>
<protein>
    <submittedName>
        <fullName evidence="11">Transcriptional regulator TAC1</fullName>
    </submittedName>
</protein>
<organism evidence="11 12">
    <name type="scientific">Platanthera zijinensis</name>
    <dbReference type="NCBI Taxonomy" id="2320716"/>
    <lineage>
        <taxon>Eukaryota</taxon>
        <taxon>Viridiplantae</taxon>
        <taxon>Streptophyta</taxon>
        <taxon>Embryophyta</taxon>
        <taxon>Tracheophyta</taxon>
        <taxon>Spermatophyta</taxon>
        <taxon>Magnoliopsida</taxon>
        <taxon>Liliopsida</taxon>
        <taxon>Asparagales</taxon>
        <taxon>Orchidaceae</taxon>
        <taxon>Orchidoideae</taxon>
        <taxon>Orchideae</taxon>
        <taxon>Orchidinae</taxon>
        <taxon>Platanthera</taxon>
    </lineage>
</organism>
<keyword evidence="4" id="KW-0862">Zinc</keyword>
<evidence type="ECO:0000313" key="12">
    <source>
        <dbReference type="Proteomes" id="UP001418222"/>
    </source>
</evidence>
<keyword evidence="6" id="KW-0804">Transcription</keyword>
<feature type="domain" description="C2H2-type" evidence="10">
    <location>
        <begin position="32"/>
        <end position="59"/>
    </location>
</feature>
<evidence type="ECO:0000256" key="3">
    <source>
        <dbReference type="ARBA" id="ARBA00022771"/>
    </source>
</evidence>
<evidence type="ECO:0000256" key="2">
    <source>
        <dbReference type="ARBA" id="ARBA00022723"/>
    </source>
</evidence>
<dbReference type="Pfam" id="PF13912">
    <property type="entry name" value="zf-C2H2_6"/>
    <property type="match status" value="1"/>
</dbReference>
<feature type="compositionally biased region" description="Polar residues" evidence="9">
    <location>
        <begin position="96"/>
        <end position="105"/>
    </location>
</feature>
<feature type="compositionally biased region" description="Low complexity" evidence="9">
    <location>
        <begin position="126"/>
        <end position="138"/>
    </location>
</feature>
<sequence length="176" mass="18679">MEGGEQEHLNEADSPESAGDDAGLSTGSGRFYECVFCKRGFSTAQALGGHMNIHRRDRSKIRQAARLSPPAPKRADEVYHPYSRSDQRLPQLPQAAVQSTSSNYSVYFPAGSSSSAAGGGRDRSELVLAGEELQLGLGEPHGGGGDGPDKDTEAGAEDLDLELRLGRSRSNETSDS</sequence>
<dbReference type="PROSITE" id="PS50157">
    <property type="entry name" value="ZINC_FINGER_C2H2_2"/>
    <property type="match status" value="1"/>
</dbReference>
<comment type="caution">
    <text evidence="11">The sequence shown here is derived from an EMBL/GenBank/DDBJ whole genome shotgun (WGS) entry which is preliminary data.</text>
</comment>
<dbReference type="AlphaFoldDB" id="A0AAP0G994"/>
<evidence type="ECO:0000256" key="1">
    <source>
        <dbReference type="ARBA" id="ARBA00004123"/>
    </source>
</evidence>
<dbReference type="PROSITE" id="PS00028">
    <property type="entry name" value="ZINC_FINGER_C2H2_1"/>
    <property type="match status" value="1"/>
</dbReference>
<dbReference type="GO" id="GO:0008270">
    <property type="term" value="F:zinc ion binding"/>
    <property type="evidence" value="ECO:0007669"/>
    <property type="project" value="UniProtKB-KW"/>
</dbReference>
<keyword evidence="12" id="KW-1185">Reference proteome</keyword>
<feature type="region of interest" description="Disordered" evidence="9">
    <location>
        <begin position="50"/>
        <end position="176"/>
    </location>
</feature>
<feature type="compositionally biased region" description="Basic and acidic residues" evidence="9">
    <location>
        <begin position="73"/>
        <end position="87"/>
    </location>
</feature>
<dbReference type="EMBL" id="JBBWWQ010000006">
    <property type="protein sequence ID" value="KAK8945127.1"/>
    <property type="molecule type" value="Genomic_DNA"/>
</dbReference>
<dbReference type="SUPFAM" id="SSF57667">
    <property type="entry name" value="beta-beta-alpha zinc fingers"/>
    <property type="match status" value="1"/>
</dbReference>
<dbReference type="PANTHER" id="PTHR45801">
    <property type="entry name" value="OS07G0101800 PROTEIN"/>
    <property type="match status" value="1"/>
</dbReference>
<feature type="compositionally biased region" description="Basic residues" evidence="9">
    <location>
        <begin position="52"/>
        <end position="63"/>
    </location>
</feature>
<dbReference type="Proteomes" id="UP001418222">
    <property type="component" value="Unassembled WGS sequence"/>
</dbReference>
<name>A0AAP0G994_9ASPA</name>
<evidence type="ECO:0000313" key="11">
    <source>
        <dbReference type="EMBL" id="KAK8945127.1"/>
    </source>
</evidence>
<gene>
    <name evidence="11" type="primary">TAC1</name>
    <name evidence="11" type="ORF">KSP39_PZI008670</name>
</gene>
<evidence type="ECO:0000259" key="10">
    <source>
        <dbReference type="PROSITE" id="PS50157"/>
    </source>
</evidence>
<dbReference type="InterPro" id="IPR036236">
    <property type="entry name" value="Znf_C2H2_sf"/>
</dbReference>
<dbReference type="InterPro" id="IPR013087">
    <property type="entry name" value="Znf_C2H2_type"/>
</dbReference>
<reference evidence="11 12" key="1">
    <citation type="journal article" date="2022" name="Nat. Plants">
        <title>Genomes of leafy and leafless Platanthera orchids illuminate the evolution of mycoheterotrophy.</title>
        <authorList>
            <person name="Li M.H."/>
            <person name="Liu K.W."/>
            <person name="Li Z."/>
            <person name="Lu H.C."/>
            <person name="Ye Q.L."/>
            <person name="Zhang D."/>
            <person name="Wang J.Y."/>
            <person name="Li Y.F."/>
            <person name="Zhong Z.M."/>
            <person name="Liu X."/>
            <person name="Yu X."/>
            <person name="Liu D.K."/>
            <person name="Tu X.D."/>
            <person name="Liu B."/>
            <person name="Hao Y."/>
            <person name="Liao X.Y."/>
            <person name="Jiang Y.T."/>
            <person name="Sun W.H."/>
            <person name="Chen J."/>
            <person name="Chen Y.Q."/>
            <person name="Ai Y."/>
            <person name="Zhai J.W."/>
            <person name="Wu S.S."/>
            <person name="Zhou Z."/>
            <person name="Hsiao Y.Y."/>
            <person name="Wu W.L."/>
            <person name="Chen Y.Y."/>
            <person name="Lin Y.F."/>
            <person name="Hsu J.L."/>
            <person name="Li C.Y."/>
            <person name="Wang Z.W."/>
            <person name="Zhao X."/>
            <person name="Zhong W.Y."/>
            <person name="Ma X.K."/>
            <person name="Ma L."/>
            <person name="Huang J."/>
            <person name="Chen G.Z."/>
            <person name="Huang M.Z."/>
            <person name="Huang L."/>
            <person name="Peng D.H."/>
            <person name="Luo Y.B."/>
            <person name="Zou S.Q."/>
            <person name="Chen S.P."/>
            <person name="Lan S."/>
            <person name="Tsai W.C."/>
            <person name="Van de Peer Y."/>
            <person name="Liu Z.J."/>
        </authorList>
    </citation>
    <scope>NUCLEOTIDE SEQUENCE [LARGE SCALE GENOMIC DNA]</scope>
    <source>
        <strain evidence="11">Lor287</strain>
    </source>
</reference>
<dbReference type="InterPro" id="IPR052426">
    <property type="entry name" value="Plant_dev_regulator"/>
</dbReference>
<keyword evidence="3 8" id="KW-0863">Zinc-finger</keyword>
<feature type="region of interest" description="Disordered" evidence="9">
    <location>
        <begin position="1"/>
        <end position="24"/>
    </location>
</feature>
<accession>A0AAP0G994</accession>
<feature type="compositionally biased region" description="Basic and acidic residues" evidence="9">
    <location>
        <begin position="1"/>
        <end position="11"/>
    </location>
</feature>
<evidence type="ECO:0000256" key="6">
    <source>
        <dbReference type="ARBA" id="ARBA00023163"/>
    </source>
</evidence>
<dbReference type="PANTHER" id="PTHR45801:SF117">
    <property type="entry name" value="OS07G0417400 PROTEIN"/>
    <property type="match status" value="1"/>
</dbReference>
<proteinExistence type="predicted"/>
<evidence type="ECO:0000256" key="7">
    <source>
        <dbReference type="ARBA" id="ARBA00023242"/>
    </source>
</evidence>
<comment type="subcellular location">
    <subcellularLocation>
        <location evidence="1">Nucleus</location>
    </subcellularLocation>
</comment>
<evidence type="ECO:0000256" key="5">
    <source>
        <dbReference type="ARBA" id="ARBA00023015"/>
    </source>
</evidence>
<keyword evidence="5" id="KW-0805">Transcription regulation</keyword>
<dbReference type="GO" id="GO:0005634">
    <property type="term" value="C:nucleus"/>
    <property type="evidence" value="ECO:0007669"/>
    <property type="project" value="UniProtKB-SubCell"/>
</dbReference>
<evidence type="ECO:0000256" key="4">
    <source>
        <dbReference type="ARBA" id="ARBA00022833"/>
    </source>
</evidence>
<dbReference type="Gene3D" id="3.30.160.60">
    <property type="entry name" value="Classic Zinc Finger"/>
    <property type="match status" value="1"/>
</dbReference>
<keyword evidence="7" id="KW-0539">Nucleus</keyword>